<dbReference type="RefSeq" id="XP_028132596.1">
    <property type="nucleotide sequence ID" value="XM_028276795.1"/>
</dbReference>
<organism evidence="4">
    <name type="scientific">Diabrotica virgifera virgifera</name>
    <name type="common">western corn rootworm</name>
    <dbReference type="NCBI Taxonomy" id="50390"/>
    <lineage>
        <taxon>Eukaryota</taxon>
        <taxon>Metazoa</taxon>
        <taxon>Ecdysozoa</taxon>
        <taxon>Arthropoda</taxon>
        <taxon>Hexapoda</taxon>
        <taxon>Insecta</taxon>
        <taxon>Pterygota</taxon>
        <taxon>Neoptera</taxon>
        <taxon>Endopterygota</taxon>
        <taxon>Coleoptera</taxon>
        <taxon>Polyphaga</taxon>
        <taxon>Cucujiformia</taxon>
        <taxon>Chrysomeloidea</taxon>
        <taxon>Chrysomelidae</taxon>
        <taxon>Galerucinae</taxon>
        <taxon>Diabroticina</taxon>
        <taxon>Diabroticites</taxon>
        <taxon>Diabrotica</taxon>
    </lineage>
</organism>
<dbReference type="RefSeq" id="XP_050509504.1">
    <property type="nucleotide sequence ID" value="XM_050653547.1"/>
</dbReference>
<dbReference type="AlphaFoldDB" id="A0A6P7FAL7"/>
<evidence type="ECO:0000313" key="2">
    <source>
        <dbReference type="EnsemblMetazoa" id="XP_028132596.1"/>
    </source>
</evidence>
<dbReference type="Pfam" id="PF07898">
    <property type="entry name" value="DUF1676"/>
    <property type="match status" value="1"/>
</dbReference>
<feature type="chain" id="PRO_5027550401" evidence="1">
    <location>
        <begin position="28"/>
        <end position="428"/>
    </location>
</feature>
<sequence>MDLLWTRRNVQLAKLLLILHFSLLVTSCKVELNNSEEDDLDQELKNYVDSVFSVSEISIVPGVKIEEIKHVPEENRTFTESCDNARSLQTLQEYVDKKIEQFSAKHLLSISLPETARFFSSGILNLSEPNKGDSGKSSFLAGFGMGFLAFGLKKLLLPFFIGAQLIKSVLIAMFLPSILGGLGKIVGKGLSTFSGISGASTGLNQHQQQIEDFEFKDVGPYNNEIGVGHQFNAEAAATNQLAEVDSSTSGNDNRLGNSANQRIAFVSPQSDNYYLRRPNRKTDYKVFHKIPSSSLLLTSYDPFYSPLLSRLDAIFQQLGLGTDKSPGTERCRERLVCMMYANPTKYAPYSNLVSAQLSRELNELRKPSSDNPDILRFFRYMKAAKDGQDGEECHAHGGCPSLTTHKASPAMLTTYNDINKLVLARNLK</sequence>
<dbReference type="PANTHER" id="PTHR21879:SF25">
    <property type="entry name" value="OSIRIS 24"/>
    <property type="match status" value="1"/>
</dbReference>
<feature type="signal peptide" evidence="1">
    <location>
        <begin position="1"/>
        <end position="27"/>
    </location>
</feature>
<dbReference type="GO" id="GO:0016020">
    <property type="term" value="C:membrane"/>
    <property type="evidence" value="ECO:0007669"/>
    <property type="project" value="TreeGrafter"/>
</dbReference>
<keyword evidence="1" id="KW-0732">Signal</keyword>
<evidence type="ECO:0000256" key="1">
    <source>
        <dbReference type="SAM" id="SignalP"/>
    </source>
</evidence>
<evidence type="ECO:0000313" key="4">
    <source>
        <dbReference type="RefSeq" id="XP_028132596.1"/>
    </source>
</evidence>
<accession>A0A6P7FAL7</accession>
<dbReference type="PROSITE" id="PS51257">
    <property type="entry name" value="PROKAR_LIPOPROTEIN"/>
    <property type="match status" value="1"/>
</dbReference>
<reference evidence="2" key="2">
    <citation type="submission" date="2025-05" db="UniProtKB">
        <authorList>
            <consortium name="EnsemblMetazoa"/>
        </authorList>
    </citation>
    <scope>IDENTIFICATION</scope>
</reference>
<dbReference type="InParanoid" id="A0A6P7FAL7"/>
<dbReference type="PANTHER" id="PTHR21879">
    <property type="entry name" value="FI03362P-RELATED-RELATED"/>
    <property type="match status" value="1"/>
</dbReference>
<dbReference type="EnsemblMetazoa" id="XM_050653547.1">
    <property type="protein sequence ID" value="XP_050509504.1"/>
    <property type="gene ID" value="LOC114328052"/>
</dbReference>
<keyword evidence="3" id="KW-1185">Reference proteome</keyword>
<dbReference type="GeneID" id="114328052"/>
<dbReference type="OrthoDB" id="6334967at2759"/>
<protein>
    <submittedName>
        <fullName evidence="4">Uncharacterized protein LOC114328052 isoform X1</fullName>
    </submittedName>
</protein>
<gene>
    <name evidence="4" type="primary">LOC114328052</name>
</gene>
<evidence type="ECO:0000313" key="3">
    <source>
        <dbReference type="Proteomes" id="UP001652700"/>
    </source>
</evidence>
<proteinExistence type="predicted"/>
<dbReference type="Proteomes" id="UP001652700">
    <property type="component" value="Unplaced"/>
</dbReference>
<name>A0A6P7FAL7_DIAVI</name>
<dbReference type="EnsemblMetazoa" id="XM_028276795.2">
    <property type="protein sequence ID" value="XP_028132596.1"/>
    <property type="gene ID" value="LOC114328052"/>
</dbReference>
<dbReference type="InterPro" id="IPR012464">
    <property type="entry name" value="DUF1676"/>
</dbReference>
<reference evidence="4" key="1">
    <citation type="submission" date="2025-04" db="UniProtKB">
        <authorList>
            <consortium name="RefSeq"/>
        </authorList>
    </citation>
    <scope>IDENTIFICATION</scope>
    <source>
        <tissue evidence="4">Whole insect</tissue>
    </source>
</reference>
<dbReference type="KEGG" id="dvv:114328052"/>